<dbReference type="SUPFAM" id="SSF56574">
    <property type="entry name" value="Serpins"/>
    <property type="match status" value="1"/>
</dbReference>
<name>A0AAV5SVU3_9BILA</name>
<dbReference type="InterPro" id="IPR042185">
    <property type="entry name" value="Serpin_sf_2"/>
</dbReference>
<dbReference type="Pfam" id="PF00079">
    <property type="entry name" value="Serpin"/>
    <property type="match status" value="1"/>
</dbReference>
<dbReference type="GO" id="GO:0005615">
    <property type="term" value="C:extracellular space"/>
    <property type="evidence" value="ECO:0007669"/>
    <property type="project" value="InterPro"/>
</dbReference>
<dbReference type="InterPro" id="IPR023796">
    <property type="entry name" value="Serpin_dom"/>
</dbReference>
<sequence length="118" mass="12793">AIFQPFGNFNEWKAALNVEKIQKAISIRIGGNIDLSLPRFEIESQMDGMDVLQKLNINGIFQGNGDLSGISNDGPLSVSSIQHRAKIEVIELGTEAKGDTTITVSLGNEPTQVTIDRP</sequence>
<feature type="domain" description="Serpin" evidence="2">
    <location>
        <begin position="2"/>
        <end position="118"/>
    </location>
</feature>
<comment type="caution">
    <text evidence="3">The sequence shown here is derived from an EMBL/GenBank/DDBJ whole genome shotgun (WGS) entry which is preliminary data.</text>
</comment>
<reference evidence="3" key="1">
    <citation type="submission" date="2023-10" db="EMBL/GenBank/DDBJ databases">
        <title>Genome assembly of Pristionchus species.</title>
        <authorList>
            <person name="Yoshida K."/>
            <person name="Sommer R.J."/>
        </authorList>
    </citation>
    <scope>NUCLEOTIDE SEQUENCE</scope>
    <source>
        <strain evidence="3">RS0144</strain>
    </source>
</reference>
<evidence type="ECO:0000256" key="1">
    <source>
        <dbReference type="ARBA" id="ARBA00009500"/>
    </source>
</evidence>
<dbReference type="PANTHER" id="PTHR11461">
    <property type="entry name" value="SERINE PROTEASE INHIBITOR, SERPIN"/>
    <property type="match status" value="1"/>
</dbReference>
<accession>A0AAV5SVU3</accession>
<protein>
    <recommendedName>
        <fullName evidence="2">Serpin domain-containing protein</fullName>
    </recommendedName>
</protein>
<gene>
    <name evidence="3" type="ORF">PENTCL1PPCAC_9491</name>
</gene>
<dbReference type="Gene3D" id="2.30.39.10">
    <property type="entry name" value="Alpha-1-antitrypsin, domain 1"/>
    <property type="match status" value="1"/>
</dbReference>
<dbReference type="Proteomes" id="UP001432027">
    <property type="component" value="Unassembled WGS sequence"/>
</dbReference>
<feature type="non-terminal residue" evidence="3">
    <location>
        <position position="1"/>
    </location>
</feature>
<dbReference type="InterPro" id="IPR042178">
    <property type="entry name" value="Serpin_sf_1"/>
</dbReference>
<dbReference type="InterPro" id="IPR000215">
    <property type="entry name" value="Serpin_fam"/>
</dbReference>
<dbReference type="AlphaFoldDB" id="A0AAV5SVU3"/>
<dbReference type="PANTHER" id="PTHR11461:SF211">
    <property type="entry name" value="GH10112P-RELATED"/>
    <property type="match status" value="1"/>
</dbReference>
<comment type="similarity">
    <text evidence="1">Belongs to the serpin family.</text>
</comment>
<evidence type="ECO:0000259" key="2">
    <source>
        <dbReference type="Pfam" id="PF00079"/>
    </source>
</evidence>
<proteinExistence type="inferred from homology"/>
<organism evidence="3 4">
    <name type="scientific">Pristionchus entomophagus</name>
    <dbReference type="NCBI Taxonomy" id="358040"/>
    <lineage>
        <taxon>Eukaryota</taxon>
        <taxon>Metazoa</taxon>
        <taxon>Ecdysozoa</taxon>
        <taxon>Nematoda</taxon>
        <taxon>Chromadorea</taxon>
        <taxon>Rhabditida</taxon>
        <taxon>Rhabditina</taxon>
        <taxon>Diplogasteromorpha</taxon>
        <taxon>Diplogasteroidea</taxon>
        <taxon>Neodiplogasteridae</taxon>
        <taxon>Pristionchus</taxon>
    </lineage>
</organism>
<dbReference type="EMBL" id="BTSX01000003">
    <property type="protein sequence ID" value="GMS87316.1"/>
    <property type="molecule type" value="Genomic_DNA"/>
</dbReference>
<feature type="non-terminal residue" evidence="3">
    <location>
        <position position="118"/>
    </location>
</feature>
<dbReference type="InterPro" id="IPR036186">
    <property type="entry name" value="Serpin_sf"/>
</dbReference>
<evidence type="ECO:0000313" key="3">
    <source>
        <dbReference type="EMBL" id="GMS87316.1"/>
    </source>
</evidence>
<dbReference type="Gene3D" id="3.30.497.10">
    <property type="entry name" value="Antithrombin, subunit I, domain 2"/>
    <property type="match status" value="1"/>
</dbReference>
<dbReference type="GO" id="GO:0004867">
    <property type="term" value="F:serine-type endopeptidase inhibitor activity"/>
    <property type="evidence" value="ECO:0007669"/>
    <property type="project" value="InterPro"/>
</dbReference>
<keyword evidence="4" id="KW-1185">Reference proteome</keyword>
<evidence type="ECO:0000313" key="4">
    <source>
        <dbReference type="Proteomes" id="UP001432027"/>
    </source>
</evidence>